<evidence type="ECO:0000256" key="1">
    <source>
        <dbReference type="ARBA" id="ARBA00022786"/>
    </source>
</evidence>
<protein>
    <recommendedName>
        <fullName evidence="2">F-box domain-containing protein</fullName>
    </recommendedName>
</protein>
<dbReference type="Proteomes" id="UP001168972">
    <property type="component" value="Unassembled WGS sequence"/>
</dbReference>
<organism evidence="3 4">
    <name type="scientific">Microctonus hyperodae</name>
    <name type="common">Parasitoid wasp</name>
    <dbReference type="NCBI Taxonomy" id="165561"/>
    <lineage>
        <taxon>Eukaryota</taxon>
        <taxon>Metazoa</taxon>
        <taxon>Ecdysozoa</taxon>
        <taxon>Arthropoda</taxon>
        <taxon>Hexapoda</taxon>
        <taxon>Insecta</taxon>
        <taxon>Pterygota</taxon>
        <taxon>Neoptera</taxon>
        <taxon>Endopterygota</taxon>
        <taxon>Hymenoptera</taxon>
        <taxon>Apocrita</taxon>
        <taxon>Ichneumonoidea</taxon>
        <taxon>Braconidae</taxon>
        <taxon>Euphorinae</taxon>
        <taxon>Microctonus</taxon>
    </lineage>
</organism>
<dbReference type="GO" id="GO:0019005">
    <property type="term" value="C:SCF ubiquitin ligase complex"/>
    <property type="evidence" value="ECO:0007669"/>
    <property type="project" value="TreeGrafter"/>
</dbReference>
<dbReference type="SMART" id="SM00256">
    <property type="entry name" value="FBOX"/>
    <property type="match status" value="1"/>
</dbReference>
<keyword evidence="1" id="KW-0833">Ubl conjugation pathway</keyword>
<dbReference type="InterPro" id="IPR006553">
    <property type="entry name" value="Leu-rich_rpt_Cys-con_subtyp"/>
</dbReference>
<reference evidence="3" key="2">
    <citation type="submission" date="2023-03" db="EMBL/GenBank/DDBJ databases">
        <authorList>
            <person name="Inwood S.N."/>
            <person name="Skelly J.G."/>
            <person name="Guhlin J."/>
            <person name="Harrop T.W.R."/>
            <person name="Goldson S.G."/>
            <person name="Dearden P.K."/>
        </authorList>
    </citation>
    <scope>NUCLEOTIDE SEQUENCE</scope>
    <source>
        <strain evidence="3">Lincoln</strain>
        <tissue evidence="3">Whole body</tissue>
    </source>
</reference>
<dbReference type="Pfam" id="PF00646">
    <property type="entry name" value="F-box"/>
    <property type="match status" value="1"/>
</dbReference>
<dbReference type="SMART" id="SM00367">
    <property type="entry name" value="LRR_CC"/>
    <property type="match status" value="3"/>
</dbReference>
<dbReference type="SUPFAM" id="SSF52047">
    <property type="entry name" value="RNI-like"/>
    <property type="match status" value="2"/>
</dbReference>
<dbReference type="InterPro" id="IPR001810">
    <property type="entry name" value="F-box_dom"/>
</dbReference>
<dbReference type="Gene3D" id="3.80.10.10">
    <property type="entry name" value="Ribonuclease Inhibitor"/>
    <property type="match status" value="1"/>
</dbReference>
<gene>
    <name evidence="3" type="ORF">PV327_010743</name>
</gene>
<name>A0AA39C8P9_MICHY</name>
<dbReference type="Gene3D" id="1.20.1280.50">
    <property type="match status" value="1"/>
</dbReference>
<dbReference type="SUPFAM" id="SSF81383">
    <property type="entry name" value="F-box domain"/>
    <property type="match status" value="1"/>
</dbReference>
<reference evidence="3" key="1">
    <citation type="journal article" date="2023" name="bioRxiv">
        <title>Scaffold-level genome assemblies of two parasitoid biocontrol wasps reveal the parthenogenesis mechanism and an associated novel virus.</title>
        <authorList>
            <person name="Inwood S."/>
            <person name="Skelly J."/>
            <person name="Guhlin J."/>
            <person name="Harrop T."/>
            <person name="Goldson S."/>
            <person name="Dearden P."/>
        </authorList>
    </citation>
    <scope>NUCLEOTIDE SEQUENCE</scope>
    <source>
        <strain evidence="3">Lincoln</strain>
        <tissue evidence="3">Whole body</tissue>
    </source>
</reference>
<accession>A0AA39C8P9</accession>
<proteinExistence type="predicted"/>
<dbReference type="AlphaFoldDB" id="A0AA39C8P9"/>
<evidence type="ECO:0000259" key="2">
    <source>
        <dbReference type="SMART" id="SM00256"/>
    </source>
</evidence>
<comment type="caution">
    <text evidence="3">The sequence shown here is derived from an EMBL/GenBank/DDBJ whole genome shotgun (WGS) entry which is preliminary data.</text>
</comment>
<dbReference type="PANTHER" id="PTHR13318">
    <property type="entry name" value="PARTNER OF PAIRED, ISOFORM B-RELATED"/>
    <property type="match status" value="1"/>
</dbReference>
<dbReference type="GO" id="GO:0031146">
    <property type="term" value="P:SCF-dependent proteasomal ubiquitin-dependent protein catabolic process"/>
    <property type="evidence" value="ECO:0007669"/>
    <property type="project" value="TreeGrafter"/>
</dbReference>
<dbReference type="InterPro" id="IPR032675">
    <property type="entry name" value="LRR_dom_sf"/>
</dbReference>
<sequence>MDDNIIDKTCINILNDDCIIEIFLLLPIADRIRSERVCKRWRSLGKQSWKEVRILDVKKSTWGLPEESNNYNLDIVKHVLTRCGKFLKQLNVLQWPLNSDHKPMSVICEYCPNLQCINLMGIDKFWLSTSDIRSLRNNYQNLSKLIMTDVKLECEDHLSQLFRATKKLKYLSVGGLVGHTDLSGKCLQYLPGDAIEEIHLIRWGNLNPNYLNAALRKFNNLRVLEMFPFNRFDNSTLGIIGEKRTIIDLSLFNTPGRVISSINYLFNLQNLERLCLRRNSMINDIFLINISNNLKQLKYLNISSCKEVTDVGISNLASLEKLEVLIANRLDKITNEPFGNFYNLKVLKCARCENIIDPGIMKLISLAPNLTTLDLFRCSITNQTIEKAIEITKQRTNSIILEINIHKTKVDMSMIPDTSPYLRIVDTRPTDYYYYEV</sequence>
<dbReference type="InterPro" id="IPR036047">
    <property type="entry name" value="F-box-like_dom_sf"/>
</dbReference>
<dbReference type="EMBL" id="JAQQBR010001836">
    <property type="protein sequence ID" value="KAK0159649.1"/>
    <property type="molecule type" value="Genomic_DNA"/>
</dbReference>
<keyword evidence="4" id="KW-1185">Reference proteome</keyword>
<dbReference type="PANTHER" id="PTHR13318:SF95">
    <property type="entry name" value="F-BOX PROTEIN YLR352W"/>
    <property type="match status" value="1"/>
</dbReference>
<evidence type="ECO:0000313" key="4">
    <source>
        <dbReference type="Proteomes" id="UP001168972"/>
    </source>
</evidence>
<feature type="domain" description="F-box" evidence="2">
    <location>
        <begin position="14"/>
        <end position="52"/>
    </location>
</feature>
<evidence type="ECO:0000313" key="3">
    <source>
        <dbReference type="EMBL" id="KAK0159649.1"/>
    </source>
</evidence>